<feature type="transmembrane region" description="Helical" evidence="2">
    <location>
        <begin position="66"/>
        <end position="84"/>
    </location>
</feature>
<keyword evidence="4" id="KW-1185">Reference proteome</keyword>
<keyword evidence="2" id="KW-0812">Transmembrane</keyword>
<dbReference type="Proteomes" id="UP000662939">
    <property type="component" value="Chromosome"/>
</dbReference>
<name>A0A895XQB7_9ACTN</name>
<evidence type="ECO:0000256" key="2">
    <source>
        <dbReference type="SAM" id="Phobius"/>
    </source>
</evidence>
<feature type="transmembrane region" description="Helical" evidence="2">
    <location>
        <begin position="135"/>
        <end position="159"/>
    </location>
</feature>
<evidence type="ECO:0000313" key="3">
    <source>
        <dbReference type="EMBL" id="QSB05902.1"/>
    </source>
</evidence>
<gene>
    <name evidence="3" type="ORF">JQS30_02965</name>
</gene>
<feature type="compositionally biased region" description="Polar residues" evidence="1">
    <location>
        <begin position="26"/>
        <end position="38"/>
    </location>
</feature>
<dbReference type="EMBL" id="CP070496">
    <property type="protein sequence ID" value="QSB05902.1"/>
    <property type="molecule type" value="Genomic_DNA"/>
</dbReference>
<proteinExistence type="predicted"/>
<keyword evidence="2" id="KW-0472">Membrane</keyword>
<feature type="transmembrane region" description="Helical" evidence="2">
    <location>
        <begin position="179"/>
        <end position="198"/>
    </location>
</feature>
<accession>A0A895XQB7</accession>
<sequence length="216" mass="22776">MSTPESDPNDIGEAAPEVGGEDQAASKPTTSAQATSHLRTPVAPQAFASPWRDTVSPPLRTRTAGLLLLISTVLVAVALSQWLVGTGTDPRDSLGSRAAGIGFTDTARQTLFSALPLALPLLAVWVSPRVTIRQFAIILYAITLAVGCFLAAAAAAYGWDLANQQESLGAVWVTQRDVVERAVHDVAWLTAVVLALVWTRKARPHRASDSPSTATS</sequence>
<dbReference type="KEGG" id="nav:JQS30_02965"/>
<evidence type="ECO:0000256" key="1">
    <source>
        <dbReference type="SAM" id="MobiDB-lite"/>
    </source>
</evidence>
<dbReference type="AlphaFoldDB" id="A0A895XQB7"/>
<protein>
    <submittedName>
        <fullName evidence="3">Uncharacterized protein</fullName>
    </submittedName>
</protein>
<keyword evidence="2" id="KW-1133">Transmembrane helix</keyword>
<feature type="region of interest" description="Disordered" evidence="1">
    <location>
        <begin position="1"/>
        <end position="39"/>
    </location>
</feature>
<organism evidence="3 4">
    <name type="scientific">Natronoglycomyces albus</name>
    <dbReference type="NCBI Taxonomy" id="2811108"/>
    <lineage>
        <taxon>Bacteria</taxon>
        <taxon>Bacillati</taxon>
        <taxon>Actinomycetota</taxon>
        <taxon>Actinomycetes</taxon>
        <taxon>Glycomycetales</taxon>
        <taxon>Glycomycetaceae</taxon>
        <taxon>Natronoglycomyces</taxon>
    </lineage>
</organism>
<evidence type="ECO:0000313" key="4">
    <source>
        <dbReference type="Proteomes" id="UP000662939"/>
    </source>
</evidence>
<reference evidence="3" key="1">
    <citation type="submission" date="2021-02" db="EMBL/GenBank/DDBJ databases">
        <title>Natronoglycomyces albus gen. nov., sp. nov, a haloalkaliphilic actinobacterium from a soda solonchak soil.</title>
        <authorList>
            <person name="Sorokin D.Y."/>
            <person name="Khijniak T.V."/>
            <person name="Zakharycheva A.P."/>
            <person name="Boueva O.V."/>
            <person name="Ariskina E.V."/>
            <person name="Hahnke R.L."/>
            <person name="Bunk B."/>
            <person name="Sproer C."/>
            <person name="Schumann P."/>
            <person name="Evtushenko L.I."/>
            <person name="Kublanov I.V."/>
        </authorList>
    </citation>
    <scope>NUCLEOTIDE SEQUENCE</scope>
    <source>
        <strain evidence="3">DSM 106290</strain>
    </source>
</reference>
<feature type="transmembrane region" description="Helical" evidence="2">
    <location>
        <begin position="110"/>
        <end position="128"/>
    </location>
</feature>
<dbReference type="RefSeq" id="WP_213171913.1">
    <property type="nucleotide sequence ID" value="NZ_CP070496.1"/>
</dbReference>